<gene>
    <name evidence="2" type="ORF">ALC62_04984</name>
</gene>
<name>A0A195CU53_9HYME</name>
<accession>A0A195CU53</accession>
<evidence type="ECO:0000313" key="2">
    <source>
        <dbReference type="EMBL" id="KYN04218.1"/>
    </source>
</evidence>
<keyword evidence="3" id="KW-1185">Reference proteome</keyword>
<sequence>MAIKSYCFCDVRVALTPGNITLTTLPIRAAMERERRGSRVRCAGGRDGIRRTRSSDFVPNAAPEPSGQGPVNAAGTSDVVHRRTDGPDAAEYTSSYTSWGDPTHPHATACENASQHVLHACFRKAVLHRSTVYEPAEPLEEDVDRARIGAQQKRSRYSREHLLSGQTLTTLRNRRATPAATCWCYVTGRSSRKIRRYYEYSVTCRHVSSQADAVVLYGVQPIRLRTTSDSLRNIFGHALARRRRGKGTRLKWGWFLLTNSRTPTQCYTVVADAYKSLPGFGACTIGTAVTRDL</sequence>
<feature type="region of interest" description="Disordered" evidence="1">
    <location>
        <begin position="36"/>
        <end position="79"/>
    </location>
</feature>
<proteinExistence type="predicted"/>
<evidence type="ECO:0000256" key="1">
    <source>
        <dbReference type="SAM" id="MobiDB-lite"/>
    </source>
</evidence>
<dbReference type="AlphaFoldDB" id="A0A195CU53"/>
<dbReference type="Proteomes" id="UP000078542">
    <property type="component" value="Unassembled WGS sequence"/>
</dbReference>
<dbReference type="EMBL" id="KQ977279">
    <property type="protein sequence ID" value="KYN04218.1"/>
    <property type="molecule type" value="Genomic_DNA"/>
</dbReference>
<protein>
    <submittedName>
        <fullName evidence="2">Uncharacterized protein</fullName>
    </submittedName>
</protein>
<evidence type="ECO:0000313" key="3">
    <source>
        <dbReference type="Proteomes" id="UP000078542"/>
    </source>
</evidence>
<organism evidence="2 3">
    <name type="scientific">Cyphomyrmex costatus</name>
    <dbReference type="NCBI Taxonomy" id="456900"/>
    <lineage>
        <taxon>Eukaryota</taxon>
        <taxon>Metazoa</taxon>
        <taxon>Ecdysozoa</taxon>
        <taxon>Arthropoda</taxon>
        <taxon>Hexapoda</taxon>
        <taxon>Insecta</taxon>
        <taxon>Pterygota</taxon>
        <taxon>Neoptera</taxon>
        <taxon>Endopterygota</taxon>
        <taxon>Hymenoptera</taxon>
        <taxon>Apocrita</taxon>
        <taxon>Aculeata</taxon>
        <taxon>Formicoidea</taxon>
        <taxon>Formicidae</taxon>
        <taxon>Myrmicinae</taxon>
        <taxon>Cyphomyrmex</taxon>
    </lineage>
</organism>
<reference evidence="2 3" key="1">
    <citation type="submission" date="2016-03" db="EMBL/GenBank/DDBJ databases">
        <title>Cyphomyrmex costatus WGS genome.</title>
        <authorList>
            <person name="Nygaard S."/>
            <person name="Hu H."/>
            <person name="Boomsma J."/>
            <person name="Zhang G."/>
        </authorList>
    </citation>
    <scope>NUCLEOTIDE SEQUENCE [LARGE SCALE GENOMIC DNA]</scope>
    <source>
        <strain evidence="2">MS0001</strain>
        <tissue evidence="2">Whole body</tissue>
    </source>
</reference>